<dbReference type="Pfam" id="PF21229">
    <property type="entry name" value="TdIF1_2nd"/>
    <property type="match status" value="1"/>
</dbReference>
<name>A0A2A2LME4_9BILA</name>
<keyword evidence="2" id="KW-0238">DNA-binding</keyword>
<accession>A0A2A2LME4</accession>
<evidence type="ECO:0000313" key="8">
    <source>
        <dbReference type="Proteomes" id="UP000218231"/>
    </source>
</evidence>
<dbReference type="STRING" id="2018661.A0A2A2LME4"/>
<feature type="compositionally biased region" description="Basic and acidic residues" evidence="4">
    <location>
        <begin position="130"/>
        <end position="149"/>
    </location>
</feature>
<dbReference type="Proteomes" id="UP000218231">
    <property type="component" value="Unassembled WGS sequence"/>
</dbReference>
<evidence type="ECO:0000259" key="5">
    <source>
        <dbReference type="Pfam" id="PF18192"/>
    </source>
</evidence>
<dbReference type="GO" id="GO:0031491">
    <property type="term" value="F:nucleosome binding"/>
    <property type="evidence" value="ECO:0007669"/>
    <property type="project" value="TreeGrafter"/>
</dbReference>
<proteinExistence type="predicted"/>
<keyword evidence="3" id="KW-0539">Nucleus</keyword>
<evidence type="ECO:0000256" key="3">
    <source>
        <dbReference type="ARBA" id="ARBA00023242"/>
    </source>
</evidence>
<reference evidence="7 8" key="1">
    <citation type="journal article" date="2017" name="Curr. Biol.">
        <title>Genome architecture and evolution of a unichromosomal asexual nematode.</title>
        <authorList>
            <person name="Fradin H."/>
            <person name="Zegar C."/>
            <person name="Gutwein M."/>
            <person name="Lucas J."/>
            <person name="Kovtun M."/>
            <person name="Corcoran D."/>
            <person name="Baugh L.R."/>
            <person name="Kiontke K."/>
            <person name="Gunsalus K."/>
            <person name="Fitch D.H."/>
            <person name="Piano F."/>
        </authorList>
    </citation>
    <scope>NUCLEOTIDE SEQUENCE [LARGE SCALE GENOMIC DNA]</scope>
    <source>
        <strain evidence="7">PF1309</strain>
    </source>
</reference>
<dbReference type="InterPro" id="IPR049121">
    <property type="entry name" value="TdIF1_C"/>
</dbReference>
<keyword evidence="8" id="KW-1185">Reference proteome</keyword>
<dbReference type="Pfam" id="PF18192">
    <property type="entry name" value="DNTTIP1_dimer"/>
    <property type="match status" value="1"/>
</dbReference>
<dbReference type="PANTHER" id="PTHR23399">
    <property type="entry name" value="DEOXYNUCLEOTIDYLTRANSFERASE TERMINAL-INTERACTING PROTEIN 1"/>
    <property type="match status" value="1"/>
</dbReference>
<dbReference type="InterPro" id="IPR041384">
    <property type="entry name" value="DNTTIP1_dimer"/>
</dbReference>
<feature type="domain" description="DNTTIP1 dimerisation" evidence="5">
    <location>
        <begin position="63"/>
        <end position="128"/>
    </location>
</feature>
<sequence>MYERGQITGNGNGNKMNVRLQILDSILQREMEVTVDTGGSARVNSLKQVIKKNKTDIADTPGKSLDLMRKVYQNEITREIHQILERYMNANFMPAIENLKRNGHTVDEGVINQVLVNILEAAKKPYMKQQPERPQIERFERDNHKRGYESDESDISIISHSSESKRRRGRPRKEEEYTLLEMAPVTEEEVIRWNPERFHFATRFVPAVKVAAMLSLPVTVLFNKYPRMFRYSCDEEDKNVLAEEGKVQRQAGRCYLMTFDDAKHILGAVSELLLAPFTVNDYMTLKIRQKAQQMFEKLRGKMATAQASFSFVNQQS</sequence>
<comment type="caution">
    <text evidence="7">The sequence shown here is derived from an EMBL/GenBank/DDBJ whole genome shotgun (WGS) entry which is preliminary data.</text>
</comment>
<dbReference type="PANTHER" id="PTHR23399:SF2">
    <property type="entry name" value="DEOXYNUCLEOTIDYLTRANSFERASE TERMINAL-INTERACTING PROTEIN 1"/>
    <property type="match status" value="1"/>
</dbReference>
<dbReference type="AlphaFoldDB" id="A0A2A2LME4"/>
<evidence type="ECO:0000256" key="2">
    <source>
        <dbReference type="ARBA" id="ARBA00023125"/>
    </source>
</evidence>
<evidence type="ECO:0000256" key="1">
    <source>
        <dbReference type="ARBA" id="ARBA00004123"/>
    </source>
</evidence>
<protein>
    <submittedName>
        <fullName evidence="7">Uncharacterized protein</fullName>
    </submittedName>
</protein>
<evidence type="ECO:0000259" key="6">
    <source>
        <dbReference type="Pfam" id="PF21229"/>
    </source>
</evidence>
<evidence type="ECO:0000313" key="7">
    <source>
        <dbReference type="EMBL" id="PAV87396.1"/>
    </source>
</evidence>
<feature type="region of interest" description="Disordered" evidence="4">
    <location>
        <begin position="126"/>
        <end position="173"/>
    </location>
</feature>
<evidence type="ECO:0000256" key="4">
    <source>
        <dbReference type="SAM" id="MobiDB-lite"/>
    </source>
</evidence>
<feature type="domain" description="TdIF1 C-terminal" evidence="6">
    <location>
        <begin position="202"/>
        <end position="266"/>
    </location>
</feature>
<dbReference type="InterPro" id="IPR026064">
    <property type="entry name" value="TdIF1"/>
</dbReference>
<dbReference type="OrthoDB" id="5860246at2759"/>
<gene>
    <name evidence="7" type="ORF">WR25_07086</name>
</gene>
<organism evidence="7 8">
    <name type="scientific">Diploscapter pachys</name>
    <dbReference type="NCBI Taxonomy" id="2018661"/>
    <lineage>
        <taxon>Eukaryota</taxon>
        <taxon>Metazoa</taxon>
        <taxon>Ecdysozoa</taxon>
        <taxon>Nematoda</taxon>
        <taxon>Chromadorea</taxon>
        <taxon>Rhabditida</taxon>
        <taxon>Rhabditina</taxon>
        <taxon>Rhabditomorpha</taxon>
        <taxon>Rhabditoidea</taxon>
        <taxon>Rhabditidae</taxon>
        <taxon>Diploscapter</taxon>
    </lineage>
</organism>
<dbReference type="GO" id="GO:0005634">
    <property type="term" value="C:nucleus"/>
    <property type="evidence" value="ECO:0007669"/>
    <property type="project" value="UniProtKB-SubCell"/>
</dbReference>
<comment type="subcellular location">
    <subcellularLocation>
        <location evidence="1">Nucleus</location>
    </subcellularLocation>
</comment>
<dbReference type="GO" id="GO:0003677">
    <property type="term" value="F:DNA binding"/>
    <property type="evidence" value="ECO:0007669"/>
    <property type="project" value="UniProtKB-KW"/>
</dbReference>
<dbReference type="EMBL" id="LIAE01006572">
    <property type="protein sequence ID" value="PAV87396.1"/>
    <property type="molecule type" value="Genomic_DNA"/>
</dbReference>